<dbReference type="EMBL" id="BOOO01000005">
    <property type="protein sequence ID" value="GII27812.1"/>
    <property type="molecule type" value="Genomic_DNA"/>
</dbReference>
<comment type="caution">
    <text evidence="2">The sequence shown here is derived from an EMBL/GenBank/DDBJ whole genome shotgun (WGS) entry which is preliminary data.</text>
</comment>
<dbReference type="RefSeq" id="WP_239113707.1">
    <property type="nucleotide sequence ID" value="NZ_BOOO01000005.1"/>
</dbReference>
<sequence>MRRGDTPAAYLLATHDAQLRGRVPEDPPVGAVIEQDGPVVRTHYGTHGSVDHGDLTGVDIGALVRRQRDVFAERGEAARWTVHSHDSPSLDEHLRAEGFTRGWDRSVLVATLDTIPPPPRVPSHKRRVRPLSGDGREYEDVRRLAAEAGPQRTPLAELEADGLAWDMQVLVLEGRSGLLGAGWAEVVQDTEFVSLGGMTAPHPELVEGLAEWARQPKHRYAPSPARHPRYLIAEADGDHRTALREIGFCEITQATSYQWNPPVTPPATRPVTLLFGEPEHNEIWDAFEKRFAFKPSTTRYPGIAEPPVSATWDLTALKGERDTLVEAIQAIVERGLVACTRPGEFLYWLDWNHAGYRFDPHRVSGPGRPRWPGAVDPDGDYYLYLTSDLRLGTFGHPWEDTLCVFGEDLLAEVEMKLTEVLGPVLRRGGRTSGGG</sequence>
<dbReference type="InterPro" id="IPR020323">
    <property type="entry name" value="DUF2716"/>
</dbReference>
<protein>
    <recommendedName>
        <fullName evidence="4">DUF2716 domain-containing protein</fullName>
    </recommendedName>
</protein>
<evidence type="ECO:0008006" key="4">
    <source>
        <dbReference type="Google" id="ProtNLM"/>
    </source>
</evidence>
<name>A0A8J3TL72_9ACTN</name>
<evidence type="ECO:0000256" key="1">
    <source>
        <dbReference type="SAM" id="MobiDB-lite"/>
    </source>
</evidence>
<evidence type="ECO:0000313" key="2">
    <source>
        <dbReference type="EMBL" id="GII27812.1"/>
    </source>
</evidence>
<keyword evidence="3" id="KW-1185">Reference proteome</keyword>
<dbReference type="Gene3D" id="3.40.630.30">
    <property type="match status" value="1"/>
</dbReference>
<dbReference type="AlphaFoldDB" id="A0A8J3TL72"/>
<evidence type="ECO:0000313" key="3">
    <source>
        <dbReference type="Proteomes" id="UP000650628"/>
    </source>
</evidence>
<dbReference type="Pfam" id="PF10898">
    <property type="entry name" value="DUF2716"/>
    <property type="match status" value="1"/>
</dbReference>
<feature type="region of interest" description="Disordered" evidence="1">
    <location>
        <begin position="114"/>
        <end position="134"/>
    </location>
</feature>
<reference evidence="2 3" key="1">
    <citation type="submission" date="2021-01" db="EMBL/GenBank/DDBJ databases">
        <title>Whole genome shotgun sequence of Planotetraspora mira NBRC 15435.</title>
        <authorList>
            <person name="Komaki H."/>
            <person name="Tamura T."/>
        </authorList>
    </citation>
    <scope>NUCLEOTIDE SEQUENCE [LARGE SCALE GENOMIC DNA]</scope>
    <source>
        <strain evidence="2 3">NBRC 15435</strain>
    </source>
</reference>
<organism evidence="2 3">
    <name type="scientific">Planotetraspora mira</name>
    <dbReference type="NCBI Taxonomy" id="58121"/>
    <lineage>
        <taxon>Bacteria</taxon>
        <taxon>Bacillati</taxon>
        <taxon>Actinomycetota</taxon>
        <taxon>Actinomycetes</taxon>
        <taxon>Streptosporangiales</taxon>
        <taxon>Streptosporangiaceae</taxon>
        <taxon>Planotetraspora</taxon>
    </lineage>
</organism>
<proteinExistence type="predicted"/>
<dbReference type="Proteomes" id="UP000650628">
    <property type="component" value="Unassembled WGS sequence"/>
</dbReference>
<accession>A0A8J3TL72</accession>
<gene>
    <name evidence="2" type="ORF">Pmi06nite_12540</name>
</gene>